<evidence type="ECO:0000259" key="2">
    <source>
        <dbReference type="Pfam" id="PF20233"/>
    </source>
</evidence>
<evidence type="ECO:0000256" key="1">
    <source>
        <dbReference type="SAM" id="MobiDB-lite"/>
    </source>
</evidence>
<proteinExistence type="predicted"/>
<protein>
    <submittedName>
        <fullName evidence="4">Uncharacterized protein</fullName>
    </submittedName>
</protein>
<feature type="domain" description="Ubiquitin-like" evidence="3">
    <location>
        <begin position="63"/>
        <end position="145"/>
    </location>
</feature>
<dbReference type="Pfam" id="PF22893">
    <property type="entry name" value="ULD_2"/>
    <property type="match status" value="1"/>
</dbReference>
<dbReference type="AlphaFoldDB" id="A0A2J6RLR9"/>
<evidence type="ECO:0000259" key="3">
    <source>
        <dbReference type="Pfam" id="PF22893"/>
    </source>
</evidence>
<accession>A0A2J6RLR9</accession>
<evidence type="ECO:0000313" key="5">
    <source>
        <dbReference type="Proteomes" id="UP000235786"/>
    </source>
</evidence>
<dbReference type="InterPro" id="IPR054464">
    <property type="entry name" value="ULD_fung"/>
</dbReference>
<feature type="region of interest" description="Disordered" evidence="1">
    <location>
        <begin position="199"/>
        <end position="225"/>
    </location>
</feature>
<reference evidence="4 5" key="1">
    <citation type="submission" date="2016-04" db="EMBL/GenBank/DDBJ databases">
        <title>A degradative enzymes factory behind the ericoid mycorrhizal symbiosis.</title>
        <authorList>
            <consortium name="DOE Joint Genome Institute"/>
            <person name="Martino E."/>
            <person name="Morin E."/>
            <person name="Grelet G."/>
            <person name="Kuo A."/>
            <person name="Kohler A."/>
            <person name="Daghino S."/>
            <person name="Barry K."/>
            <person name="Choi C."/>
            <person name="Cichocki N."/>
            <person name="Clum A."/>
            <person name="Copeland A."/>
            <person name="Hainaut M."/>
            <person name="Haridas S."/>
            <person name="Labutti K."/>
            <person name="Lindquist E."/>
            <person name="Lipzen A."/>
            <person name="Khouja H.-R."/>
            <person name="Murat C."/>
            <person name="Ohm R."/>
            <person name="Olson A."/>
            <person name="Spatafora J."/>
            <person name="Veneault-Fourrey C."/>
            <person name="Henrissat B."/>
            <person name="Grigoriev I."/>
            <person name="Martin F."/>
            <person name="Perotto S."/>
        </authorList>
    </citation>
    <scope>NUCLEOTIDE SEQUENCE [LARGE SCALE GENOMIC DNA]</scope>
    <source>
        <strain evidence="4 5">F</strain>
    </source>
</reference>
<dbReference type="Proteomes" id="UP000235786">
    <property type="component" value="Unassembled WGS sequence"/>
</dbReference>
<feature type="compositionally biased region" description="Polar residues" evidence="1">
    <location>
        <begin position="485"/>
        <end position="497"/>
    </location>
</feature>
<dbReference type="EMBL" id="KZ613946">
    <property type="protein sequence ID" value="PMD39470.1"/>
    <property type="molecule type" value="Genomic_DNA"/>
</dbReference>
<organism evidence="4 5">
    <name type="scientific">Hyaloscypha variabilis (strain UAMH 11265 / GT02V1 / F)</name>
    <name type="common">Meliniomyces variabilis</name>
    <dbReference type="NCBI Taxonomy" id="1149755"/>
    <lineage>
        <taxon>Eukaryota</taxon>
        <taxon>Fungi</taxon>
        <taxon>Dikarya</taxon>
        <taxon>Ascomycota</taxon>
        <taxon>Pezizomycotina</taxon>
        <taxon>Leotiomycetes</taxon>
        <taxon>Helotiales</taxon>
        <taxon>Hyaloscyphaceae</taxon>
        <taxon>Hyaloscypha</taxon>
        <taxon>Hyaloscypha variabilis</taxon>
    </lineage>
</organism>
<dbReference type="OrthoDB" id="3045089at2759"/>
<keyword evidence="5" id="KW-1185">Reference proteome</keyword>
<feature type="domain" description="DUF6590" evidence="2">
    <location>
        <begin position="287"/>
        <end position="454"/>
    </location>
</feature>
<dbReference type="PANTHER" id="PTHR35391">
    <property type="entry name" value="C2H2-TYPE DOMAIN-CONTAINING PROTEIN-RELATED"/>
    <property type="match status" value="1"/>
</dbReference>
<evidence type="ECO:0000313" key="4">
    <source>
        <dbReference type="EMBL" id="PMD39470.1"/>
    </source>
</evidence>
<name>A0A2J6RLR9_HYAVF</name>
<gene>
    <name evidence="4" type="ORF">L207DRAFT_22495</name>
</gene>
<feature type="region of interest" description="Disordered" evidence="1">
    <location>
        <begin position="462"/>
        <end position="497"/>
    </location>
</feature>
<dbReference type="Pfam" id="PF20233">
    <property type="entry name" value="DUF6590"/>
    <property type="match status" value="1"/>
</dbReference>
<dbReference type="PANTHER" id="PTHR35391:SF5">
    <property type="entry name" value="DUF6590 DOMAIN-CONTAINING PROTEIN"/>
    <property type="match status" value="1"/>
</dbReference>
<dbReference type="InterPro" id="IPR046497">
    <property type="entry name" value="DUF6590"/>
</dbReference>
<sequence length="497" mass="57148">MKNMDQKPKQLAVNPNSNLSRESLSEVFYLVLLCLGHFLKNLLNTLSRSVQPSRALMPKLLAKYNISFLDAIGRPPRVLPYEYFRSFKVLQAFIEHEFKNLPGSAWVNRGRYIILNMRNNEKLNQENWSQSITPGAVVAMPILLRKRLVFPIDPREERCPESSCSGKWLKPETQSWITPICQRDVINTEFQMSNVPGKEYTKVRPTTDNPYEKNPLQEKNGYPPNSKDNIDAENIVVFKRILRERVEISSLQHVPYANLGKEVWKQLDGAYEELDPRFRIVEAKNQKKFWRVGRVFVMLWTEPARDLVSRRHAGGSNISTISTTWLNEKAYSEVRRFVVLHEGYGSVLCSPINTYGGQATLKPKLPERQQHAIIYTSEQVPEELSYKAPDGTIMRECLVKSPIKVIPERVDADGQFYSLHPASRINYSKIYTVENYVRVLNIGKVDKNSHQSFLDDSMLSTLLRPSERPEKQPAKGRKRSRNEKGMSNSKSSMTVGT</sequence>